<name>A0A382JG04_9ZZZZ</name>
<organism evidence="1">
    <name type="scientific">marine metagenome</name>
    <dbReference type="NCBI Taxonomy" id="408172"/>
    <lineage>
        <taxon>unclassified sequences</taxon>
        <taxon>metagenomes</taxon>
        <taxon>ecological metagenomes</taxon>
    </lineage>
</organism>
<dbReference type="EMBL" id="UINC01073875">
    <property type="protein sequence ID" value="SVC10585.1"/>
    <property type="molecule type" value="Genomic_DNA"/>
</dbReference>
<sequence length="327" mass="35796">MRSSSPLIIFLLFIIPGTVFSQFTLPFFEGFNESTCDVYPGNPGGSDSSCYSLTLPVGWTFPSNWRVGERGWTTDFGTPDEVIHFIGNDPPAAYFYWSNTVTNYGGDDYMMTTPTIYVGDEEQVKVFFDMELDYYAPNSRNGLNVKYRTPGLGWQTVLGYEVPQGVNVNFRLRTDSYIANVTDSIQLGFEAQGVNSVHINSWDIDNVTVTALPKLLSVSIRSDNALDSTLAVPTDTITLSYTANEPLTETSAIIAGTPVTSVGGGMVWQAKYEVKDTDEDGPVSFVTIFKAQYNAGGVDLPVDGNPKTTTTDNSLVVIDRTGPGEFE</sequence>
<gene>
    <name evidence="1" type="ORF">METZ01_LOCUS263439</name>
</gene>
<feature type="non-terminal residue" evidence="1">
    <location>
        <position position="327"/>
    </location>
</feature>
<reference evidence="1" key="1">
    <citation type="submission" date="2018-05" db="EMBL/GenBank/DDBJ databases">
        <authorList>
            <person name="Lanie J.A."/>
            <person name="Ng W.-L."/>
            <person name="Kazmierczak K.M."/>
            <person name="Andrzejewski T.M."/>
            <person name="Davidsen T.M."/>
            <person name="Wayne K.J."/>
            <person name="Tettelin H."/>
            <person name="Glass J.I."/>
            <person name="Rusch D."/>
            <person name="Podicherti R."/>
            <person name="Tsui H.-C.T."/>
            <person name="Winkler M.E."/>
        </authorList>
    </citation>
    <scope>NUCLEOTIDE SEQUENCE</scope>
</reference>
<evidence type="ECO:0000313" key="1">
    <source>
        <dbReference type="EMBL" id="SVC10585.1"/>
    </source>
</evidence>
<accession>A0A382JG04</accession>
<proteinExistence type="predicted"/>
<protein>
    <submittedName>
        <fullName evidence="1">Uncharacterized protein</fullName>
    </submittedName>
</protein>
<dbReference type="AlphaFoldDB" id="A0A382JG04"/>